<evidence type="ECO:0000313" key="2">
    <source>
        <dbReference type="Proteomes" id="UP001163115"/>
    </source>
</evidence>
<name>A0ABY7ADE1_9FIRM</name>
<dbReference type="InterPro" id="IPR034660">
    <property type="entry name" value="DinB/YfiT-like"/>
</dbReference>
<reference evidence="1" key="1">
    <citation type="submission" date="2022-11" db="EMBL/GenBank/DDBJ databases">
        <title>Lacrimispora xylanolytica sy1, complete genome.</title>
        <authorList>
            <person name="Choi S."/>
        </authorList>
    </citation>
    <scope>NUCLEOTIDE SEQUENCE</scope>
    <source>
        <strain evidence="1">Sy1</strain>
    </source>
</reference>
<dbReference type="Pfam" id="PF08020">
    <property type="entry name" value="DUF1706"/>
    <property type="match status" value="1"/>
</dbReference>
<dbReference type="Proteomes" id="UP001163115">
    <property type="component" value="Chromosome"/>
</dbReference>
<accession>A0ABY7ADE1</accession>
<dbReference type="PIRSF" id="PIRSF031551">
    <property type="entry name" value="DUF1706"/>
    <property type="match status" value="1"/>
</dbReference>
<dbReference type="PANTHER" id="PTHR40658:SF3">
    <property type="entry name" value="CLBS_DFSB FAMILY FOUR-HELIX BUNDLE PROTEIN"/>
    <property type="match status" value="1"/>
</dbReference>
<keyword evidence="2" id="KW-1185">Reference proteome</keyword>
<proteinExistence type="predicted"/>
<dbReference type="RefSeq" id="WP_024834776.1">
    <property type="nucleotide sequence ID" value="NZ_CP113524.1"/>
</dbReference>
<dbReference type="Gene3D" id="1.20.120.450">
    <property type="entry name" value="dinb family like domain"/>
    <property type="match status" value="1"/>
</dbReference>
<evidence type="ECO:0000313" key="1">
    <source>
        <dbReference type="EMBL" id="WAJ23563.1"/>
    </source>
</evidence>
<protein>
    <submittedName>
        <fullName evidence="1">ClbS/DfsB family four-helix bundle protein</fullName>
    </submittedName>
</protein>
<gene>
    <name evidence="1" type="ORF">OW255_18695</name>
</gene>
<organism evidence="1 2">
    <name type="scientific">Lacrimispora xylanolytica</name>
    <dbReference type="NCBI Taxonomy" id="29375"/>
    <lineage>
        <taxon>Bacteria</taxon>
        <taxon>Bacillati</taxon>
        <taxon>Bacillota</taxon>
        <taxon>Clostridia</taxon>
        <taxon>Lachnospirales</taxon>
        <taxon>Lachnospiraceae</taxon>
        <taxon>Lacrimispora</taxon>
    </lineage>
</organism>
<dbReference type="PANTHER" id="PTHR40658">
    <property type="match status" value="1"/>
</dbReference>
<dbReference type="EMBL" id="CP113524">
    <property type="protein sequence ID" value="WAJ23563.1"/>
    <property type="molecule type" value="Genomic_DNA"/>
</dbReference>
<sequence>MQEYNSKSDFINEINKTANLFIHEFDVVDELNKDTRYGEVDRTPQEMIAYQLGWMGLVRSWDKNELLGNDVVMPEPGYKWNQLGGLYQSFYAKYEDYSLEELKKMFVDTVDSLVEWLNDFSDEELFEPGGRKWAASTSSNWPIWKWVHINTVAPFKTFRTKIRKWKKLHETNKLI</sequence>
<dbReference type="InterPro" id="IPR012550">
    <property type="entry name" value="DUF1706"/>
</dbReference>